<protein>
    <submittedName>
        <fullName evidence="1">Uncharacterized protein</fullName>
    </submittedName>
</protein>
<dbReference type="Proteomes" id="UP001151760">
    <property type="component" value="Unassembled WGS sequence"/>
</dbReference>
<dbReference type="EMBL" id="BQNB010012841">
    <property type="protein sequence ID" value="GJT08572.1"/>
    <property type="molecule type" value="Genomic_DNA"/>
</dbReference>
<proteinExistence type="predicted"/>
<keyword evidence="2" id="KW-1185">Reference proteome</keyword>
<evidence type="ECO:0000313" key="2">
    <source>
        <dbReference type="Proteomes" id="UP001151760"/>
    </source>
</evidence>
<accession>A0ABQ5B3Q7</accession>
<evidence type="ECO:0000313" key="1">
    <source>
        <dbReference type="EMBL" id="GJT08572.1"/>
    </source>
</evidence>
<name>A0ABQ5B3Q7_9ASTR</name>
<reference evidence="1" key="2">
    <citation type="submission" date="2022-01" db="EMBL/GenBank/DDBJ databases">
        <authorList>
            <person name="Yamashiro T."/>
            <person name="Shiraishi A."/>
            <person name="Satake H."/>
            <person name="Nakayama K."/>
        </authorList>
    </citation>
    <scope>NUCLEOTIDE SEQUENCE</scope>
</reference>
<comment type="caution">
    <text evidence="1">The sequence shown here is derived from an EMBL/GenBank/DDBJ whole genome shotgun (WGS) entry which is preliminary data.</text>
</comment>
<sequence>MGVLSIFDREDLKAVYELVMEKYQDEIPEGFDKMLWGDLIIMFNQGDTADFWDEQLNWKIISWKLHSSSGVHTIMTSNGLVIHMLVENRYPLTKEVLSQLLDLKLETEEDSTMALELIKFVKQQLEEFEDSDDDDLAKSDHEEAERSKRLAGKELSNPFIADDLLKIIWLSMYHGLTNLNIGYQDWSAMKTITSALLLTNNQLRNSLNPRQQATINDGRVTVQPVQGRQISYATGTTRTFTPGESGSNSGKQRIVTLLLDQAQASGQILHEEELLFLADPGIPEAQATQTVITHNAAYQADDLDAYDSYCDELNTLPKLALMEKNLFIMNNDNILDSCAQSVEIDLLKKTLSEHLKEKESLMQTVTLLKNDCKKEESRNIDREITLEKRIKQLDNIVFKRDQSAQTVHMLTKPQFFYDHTTKQALGFQNPFYLKKAQQLEPKLYAGDIIEKTNPIVIFDSEETLILAEESRSKMLLKQQDPMMLEKKVNTTPETAITLIHLFILWTTEDG</sequence>
<organism evidence="1 2">
    <name type="scientific">Tanacetum coccineum</name>
    <dbReference type="NCBI Taxonomy" id="301880"/>
    <lineage>
        <taxon>Eukaryota</taxon>
        <taxon>Viridiplantae</taxon>
        <taxon>Streptophyta</taxon>
        <taxon>Embryophyta</taxon>
        <taxon>Tracheophyta</taxon>
        <taxon>Spermatophyta</taxon>
        <taxon>Magnoliopsida</taxon>
        <taxon>eudicotyledons</taxon>
        <taxon>Gunneridae</taxon>
        <taxon>Pentapetalae</taxon>
        <taxon>asterids</taxon>
        <taxon>campanulids</taxon>
        <taxon>Asterales</taxon>
        <taxon>Asteraceae</taxon>
        <taxon>Asteroideae</taxon>
        <taxon>Anthemideae</taxon>
        <taxon>Anthemidinae</taxon>
        <taxon>Tanacetum</taxon>
    </lineage>
</organism>
<gene>
    <name evidence="1" type="ORF">Tco_0843034</name>
</gene>
<reference evidence="1" key="1">
    <citation type="journal article" date="2022" name="Int. J. Mol. Sci.">
        <title>Draft Genome of Tanacetum Coccineum: Genomic Comparison of Closely Related Tanacetum-Family Plants.</title>
        <authorList>
            <person name="Yamashiro T."/>
            <person name="Shiraishi A."/>
            <person name="Nakayama K."/>
            <person name="Satake H."/>
        </authorList>
    </citation>
    <scope>NUCLEOTIDE SEQUENCE</scope>
</reference>